<dbReference type="EC" id="6.3.4.14" evidence="2"/>
<dbReference type="InterPro" id="IPR005482">
    <property type="entry name" value="Biotin_COase_C"/>
</dbReference>
<feature type="domain" description="Biotin carboxylation" evidence="12">
    <location>
        <begin position="3"/>
        <end position="450"/>
    </location>
</feature>
<dbReference type="GO" id="GO:0005524">
    <property type="term" value="F:ATP binding"/>
    <property type="evidence" value="ECO:0007669"/>
    <property type="project" value="UniProtKB-UniRule"/>
</dbReference>
<dbReference type="PROSITE" id="PS00867">
    <property type="entry name" value="CPSASE_2"/>
    <property type="match status" value="1"/>
</dbReference>
<dbReference type="Pfam" id="PF00289">
    <property type="entry name" value="Biotin_carb_N"/>
    <property type="match status" value="1"/>
</dbReference>
<proteinExistence type="predicted"/>
<feature type="domain" description="Lipoyl-binding" evidence="10">
    <location>
        <begin position="526"/>
        <end position="595"/>
    </location>
</feature>
<evidence type="ECO:0000313" key="13">
    <source>
        <dbReference type="EMBL" id="CAA9273769.1"/>
    </source>
</evidence>
<dbReference type="PROSITE" id="PS50968">
    <property type="entry name" value="BIOTINYL_LIPOYL"/>
    <property type="match status" value="1"/>
</dbReference>
<gene>
    <name evidence="13" type="ORF">AVDCRST_MAG76-3567</name>
</gene>
<dbReference type="InterPro" id="IPR016185">
    <property type="entry name" value="PreATP-grasp_dom_sf"/>
</dbReference>
<dbReference type="GO" id="GO:0004075">
    <property type="term" value="F:biotin carboxylase activity"/>
    <property type="evidence" value="ECO:0007669"/>
    <property type="project" value="UniProtKB-EC"/>
</dbReference>
<dbReference type="Gene3D" id="3.30.470.20">
    <property type="entry name" value="ATP-grasp fold, B domain"/>
    <property type="match status" value="1"/>
</dbReference>
<evidence type="ECO:0000259" key="10">
    <source>
        <dbReference type="PROSITE" id="PS50968"/>
    </source>
</evidence>
<dbReference type="FunFam" id="3.40.50.20:FF:000010">
    <property type="entry name" value="Propionyl-CoA carboxylase subunit alpha"/>
    <property type="match status" value="1"/>
</dbReference>
<name>A0A6J4JCG1_9ACTN</name>
<accession>A0A6J4JCG1</accession>
<dbReference type="Pfam" id="PF02785">
    <property type="entry name" value="Biotin_carb_C"/>
    <property type="match status" value="1"/>
</dbReference>
<dbReference type="InterPro" id="IPR011764">
    <property type="entry name" value="Biotin_carboxylation_dom"/>
</dbReference>
<evidence type="ECO:0000259" key="11">
    <source>
        <dbReference type="PROSITE" id="PS50975"/>
    </source>
</evidence>
<evidence type="ECO:0000256" key="6">
    <source>
        <dbReference type="ARBA" id="ARBA00023267"/>
    </source>
</evidence>
<dbReference type="SUPFAM" id="SSF56059">
    <property type="entry name" value="Glutathione synthetase ATP-binding domain-like"/>
    <property type="match status" value="1"/>
</dbReference>
<feature type="domain" description="ATP-grasp" evidence="11">
    <location>
        <begin position="122"/>
        <end position="318"/>
    </location>
</feature>
<dbReference type="EMBL" id="CADCSZ010000211">
    <property type="protein sequence ID" value="CAA9273769.1"/>
    <property type="molecule type" value="Genomic_DNA"/>
</dbReference>
<organism evidence="13">
    <name type="scientific">uncultured Acidimicrobiales bacterium</name>
    <dbReference type="NCBI Taxonomy" id="310071"/>
    <lineage>
        <taxon>Bacteria</taxon>
        <taxon>Bacillati</taxon>
        <taxon>Actinomycetota</taxon>
        <taxon>Acidimicrobiia</taxon>
        <taxon>Acidimicrobiales</taxon>
        <taxon>environmental samples</taxon>
    </lineage>
</organism>
<dbReference type="InterPro" id="IPR005481">
    <property type="entry name" value="BC-like_N"/>
</dbReference>
<dbReference type="FunFam" id="3.30.1490.20:FF:000003">
    <property type="entry name" value="acetyl-CoA carboxylase isoform X1"/>
    <property type="match status" value="1"/>
</dbReference>
<evidence type="ECO:0000256" key="5">
    <source>
        <dbReference type="ARBA" id="ARBA00022840"/>
    </source>
</evidence>
<evidence type="ECO:0000256" key="2">
    <source>
        <dbReference type="ARBA" id="ARBA00013263"/>
    </source>
</evidence>
<dbReference type="InterPro" id="IPR000089">
    <property type="entry name" value="Biotin_lipoyl"/>
</dbReference>
<dbReference type="PROSITE" id="PS00188">
    <property type="entry name" value="BIOTIN"/>
    <property type="match status" value="1"/>
</dbReference>
<evidence type="ECO:0000259" key="12">
    <source>
        <dbReference type="PROSITE" id="PS50979"/>
    </source>
</evidence>
<protein>
    <recommendedName>
        <fullName evidence="2">biotin carboxylase</fullName>
        <ecNumber evidence="2">6.3.4.14</ecNumber>
    </recommendedName>
</protein>
<evidence type="ECO:0000256" key="9">
    <source>
        <dbReference type="SAM" id="MobiDB-lite"/>
    </source>
</evidence>
<evidence type="ECO:0000256" key="3">
    <source>
        <dbReference type="ARBA" id="ARBA00022598"/>
    </source>
</evidence>
<dbReference type="CDD" id="cd06850">
    <property type="entry name" value="biotinyl_domain"/>
    <property type="match status" value="1"/>
</dbReference>
<dbReference type="InterPro" id="IPR011053">
    <property type="entry name" value="Single_hybrid_motif"/>
</dbReference>
<evidence type="ECO:0000256" key="7">
    <source>
        <dbReference type="ARBA" id="ARBA00048501"/>
    </source>
</evidence>
<reference evidence="13" key="1">
    <citation type="submission" date="2020-02" db="EMBL/GenBank/DDBJ databases">
        <authorList>
            <person name="Meier V. D."/>
        </authorList>
    </citation>
    <scope>NUCLEOTIDE SEQUENCE</scope>
    <source>
        <strain evidence="13">AVDCRST_MAG76</strain>
    </source>
</reference>
<keyword evidence="3 13" id="KW-0436">Ligase</keyword>
<dbReference type="Pfam" id="PF02786">
    <property type="entry name" value="CPSase_L_D2"/>
    <property type="match status" value="1"/>
</dbReference>
<dbReference type="PROSITE" id="PS50975">
    <property type="entry name" value="ATP_GRASP"/>
    <property type="match status" value="1"/>
</dbReference>
<dbReference type="SMART" id="SM00878">
    <property type="entry name" value="Biotin_carb_C"/>
    <property type="match status" value="1"/>
</dbReference>
<dbReference type="GO" id="GO:0046872">
    <property type="term" value="F:metal ion binding"/>
    <property type="evidence" value="ECO:0007669"/>
    <property type="project" value="InterPro"/>
</dbReference>
<keyword evidence="4 8" id="KW-0547">Nucleotide-binding</keyword>
<sequence length="599" mass="64003">MALFSKVLIANRGEIAVRVMRTCRELGIGTVAVYSDLDRDALHVRMADEAYALGGRTAAESYLDTDAILAVVRRSGADAVHPGYGFFSESTDFSRAVTSSGATFVGPPPEAIEVMGDKVSSRLAAARAGVEAVPGTTEFLVDAEEVVAFAEQHGWPVAIKAAFGGGGRGMRVVGSAGEAAEALESARNEARKGFGRDECYVERYLTWPRHVEMQVFADTRGNALWIGERDCSAQRRHQKLLEESPAPRFGDDLRQAMGAAAVKVAQACGYVNAGTVEFLFQDGQFFFLEMNTRLQVEHPVTELVTGLDLVEWQLRVAAGEPLPLTQDEVAARRRGHAVEVRINAEDPAGGRFVPSPGRLTRFRRPDGPFTRVDAGYEEGDEVSQFYDNLVAKLVCWGEDRDGAIRRTLRALRETEVAGVPTTIPAAVAILESAEFRAAEHSTRWVEDGLDLSGLVNDPPAPVGVADADAHGEADAKVEREVDVEVDGRRFRVRLWVPDVAQSAAPAPAARPRPKRSGGSAGGAAGSGNVTVPMQGTIVRVDVAVGDRVELGQTLCVLEAMKMENNIPADVAGTVAEVRVSPGAAVGAGDVLVVIRPGRA</sequence>
<dbReference type="SUPFAM" id="SSF51230">
    <property type="entry name" value="Single hybrid motif"/>
    <property type="match status" value="1"/>
</dbReference>
<dbReference type="InterPro" id="IPR001882">
    <property type="entry name" value="Biotin_BS"/>
</dbReference>
<dbReference type="Gene3D" id="2.40.50.100">
    <property type="match status" value="1"/>
</dbReference>
<dbReference type="InterPro" id="IPR011761">
    <property type="entry name" value="ATP-grasp"/>
</dbReference>
<dbReference type="SUPFAM" id="SSF51246">
    <property type="entry name" value="Rudiment single hybrid motif"/>
    <property type="match status" value="1"/>
</dbReference>
<dbReference type="PROSITE" id="PS50979">
    <property type="entry name" value="BC"/>
    <property type="match status" value="1"/>
</dbReference>
<dbReference type="PANTHER" id="PTHR18866">
    <property type="entry name" value="CARBOXYLASE:PYRUVATE/ACETYL-COA/PROPIONYL-COA CARBOXYLASE"/>
    <property type="match status" value="1"/>
</dbReference>
<comment type="catalytic activity">
    <reaction evidence="7">
        <text>N(6)-biotinyl-L-lysyl-[protein] + hydrogencarbonate + ATP = N(6)-carboxybiotinyl-L-lysyl-[protein] + ADP + phosphate + H(+)</text>
        <dbReference type="Rhea" id="RHEA:13501"/>
        <dbReference type="Rhea" id="RHEA-COMP:10505"/>
        <dbReference type="Rhea" id="RHEA-COMP:10506"/>
        <dbReference type="ChEBI" id="CHEBI:15378"/>
        <dbReference type="ChEBI" id="CHEBI:17544"/>
        <dbReference type="ChEBI" id="CHEBI:30616"/>
        <dbReference type="ChEBI" id="CHEBI:43474"/>
        <dbReference type="ChEBI" id="CHEBI:83144"/>
        <dbReference type="ChEBI" id="CHEBI:83145"/>
        <dbReference type="ChEBI" id="CHEBI:456216"/>
        <dbReference type="EC" id="6.3.4.14"/>
    </reaction>
    <physiologicalReaction direction="left-to-right" evidence="7">
        <dbReference type="Rhea" id="RHEA:13502"/>
    </physiologicalReaction>
</comment>
<dbReference type="Pfam" id="PF00364">
    <property type="entry name" value="Biotin_lipoyl"/>
    <property type="match status" value="1"/>
</dbReference>
<dbReference type="FunFam" id="2.40.50.100:FF:000003">
    <property type="entry name" value="Acetyl-CoA carboxylase biotin carboxyl carrier protein"/>
    <property type="match status" value="1"/>
</dbReference>
<evidence type="ECO:0000256" key="1">
    <source>
        <dbReference type="ARBA" id="ARBA00001953"/>
    </source>
</evidence>
<dbReference type="PANTHER" id="PTHR18866:SF33">
    <property type="entry name" value="METHYLCROTONOYL-COA CARBOXYLASE SUBUNIT ALPHA, MITOCHONDRIAL-RELATED"/>
    <property type="match status" value="1"/>
</dbReference>
<dbReference type="InterPro" id="IPR011054">
    <property type="entry name" value="Rudment_hybrid_motif"/>
</dbReference>
<evidence type="ECO:0000256" key="4">
    <source>
        <dbReference type="ARBA" id="ARBA00022741"/>
    </source>
</evidence>
<dbReference type="AlphaFoldDB" id="A0A6J4JCG1"/>
<keyword evidence="6" id="KW-0092">Biotin</keyword>
<evidence type="ECO:0000256" key="8">
    <source>
        <dbReference type="PROSITE-ProRule" id="PRU00409"/>
    </source>
</evidence>
<dbReference type="InterPro" id="IPR050856">
    <property type="entry name" value="Biotin_carboxylase_complex"/>
</dbReference>
<keyword evidence="5 8" id="KW-0067">ATP-binding</keyword>
<feature type="region of interest" description="Disordered" evidence="9">
    <location>
        <begin position="502"/>
        <end position="528"/>
    </location>
</feature>
<dbReference type="SUPFAM" id="SSF52440">
    <property type="entry name" value="PreATP-grasp domain"/>
    <property type="match status" value="1"/>
</dbReference>
<comment type="cofactor">
    <cofactor evidence="1">
        <name>biotin</name>
        <dbReference type="ChEBI" id="CHEBI:57586"/>
    </cofactor>
</comment>
<dbReference type="InterPro" id="IPR005479">
    <property type="entry name" value="CPAse_ATP-bd"/>
</dbReference>